<evidence type="ECO:0000259" key="11">
    <source>
        <dbReference type="PROSITE" id="PS51669"/>
    </source>
</evidence>
<dbReference type="InterPro" id="IPR006657">
    <property type="entry name" value="MoPterin_dinucl-bd_dom"/>
</dbReference>
<keyword evidence="4" id="KW-0004">4Fe-4S</keyword>
<evidence type="ECO:0000256" key="2">
    <source>
        <dbReference type="ARBA" id="ARBA00001966"/>
    </source>
</evidence>
<dbReference type="Gene3D" id="2.20.25.90">
    <property type="entry name" value="ADC-like domains"/>
    <property type="match status" value="1"/>
</dbReference>
<organism evidence="12 13">
    <name type="scientific">Edaphosphingomonas laterariae</name>
    <dbReference type="NCBI Taxonomy" id="861865"/>
    <lineage>
        <taxon>Bacteria</taxon>
        <taxon>Pseudomonadati</taxon>
        <taxon>Pseudomonadota</taxon>
        <taxon>Alphaproteobacteria</taxon>
        <taxon>Sphingomonadales</taxon>
        <taxon>Rhizorhabdaceae</taxon>
        <taxon>Edaphosphingomonas</taxon>
    </lineage>
</organism>
<keyword evidence="9" id="KW-0411">Iron-sulfur</keyword>
<dbReference type="GO" id="GO:0042128">
    <property type="term" value="P:nitrate assimilation"/>
    <property type="evidence" value="ECO:0007669"/>
    <property type="project" value="UniProtKB-KW"/>
</dbReference>
<evidence type="ECO:0000256" key="4">
    <source>
        <dbReference type="ARBA" id="ARBA00022485"/>
    </source>
</evidence>
<evidence type="ECO:0000256" key="6">
    <source>
        <dbReference type="ARBA" id="ARBA00022723"/>
    </source>
</evidence>
<proteinExistence type="inferred from homology"/>
<reference evidence="13" key="1">
    <citation type="submission" date="2017-06" db="EMBL/GenBank/DDBJ databases">
        <authorList>
            <person name="Varghese N."/>
            <person name="Submissions S."/>
        </authorList>
    </citation>
    <scope>NUCLEOTIDE SEQUENCE [LARGE SCALE GENOMIC DNA]</scope>
    <source>
        <strain evidence="13">LNB2</strain>
    </source>
</reference>
<dbReference type="Gene3D" id="1.10.10.1100">
    <property type="entry name" value="BFD-like [2Fe-2S]-binding domain"/>
    <property type="match status" value="1"/>
</dbReference>
<accession>A0A239H4G5</accession>
<evidence type="ECO:0000313" key="12">
    <source>
        <dbReference type="EMBL" id="SNS76081.1"/>
    </source>
</evidence>
<dbReference type="OrthoDB" id="9816402at2"/>
<dbReference type="InterPro" id="IPR041854">
    <property type="entry name" value="BFD-like_2Fe2S-bd_dom_sf"/>
</dbReference>
<dbReference type="CDD" id="cd02791">
    <property type="entry name" value="MopB_CT_Nitrate-R-NapA-like"/>
    <property type="match status" value="1"/>
</dbReference>
<dbReference type="GO" id="GO:0043546">
    <property type="term" value="F:molybdopterin cofactor binding"/>
    <property type="evidence" value="ECO:0007669"/>
    <property type="project" value="InterPro"/>
</dbReference>
<name>A0A239H4G5_9SPHN</name>
<dbReference type="Proteomes" id="UP000198281">
    <property type="component" value="Unassembled WGS sequence"/>
</dbReference>
<dbReference type="GO" id="GO:0016020">
    <property type="term" value="C:membrane"/>
    <property type="evidence" value="ECO:0007669"/>
    <property type="project" value="TreeGrafter"/>
</dbReference>
<dbReference type="InterPro" id="IPR007419">
    <property type="entry name" value="BFD-like_2Fe2S-bd_dom"/>
</dbReference>
<dbReference type="PANTHER" id="PTHR43105">
    <property type="entry name" value="RESPIRATORY NITRATE REDUCTASE"/>
    <property type="match status" value="1"/>
</dbReference>
<evidence type="ECO:0000256" key="8">
    <source>
        <dbReference type="ARBA" id="ARBA00023004"/>
    </source>
</evidence>
<evidence type="ECO:0000313" key="13">
    <source>
        <dbReference type="Proteomes" id="UP000198281"/>
    </source>
</evidence>
<keyword evidence="7" id="KW-0560">Oxidoreductase</keyword>
<comment type="similarity">
    <text evidence="3">Belongs to the prokaryotic molybdopterin-containing oxidoreductase family. NasA/NapA/NarB subfamily.</text>
</comment>
<dbReference type="PANTHER" id="PTHR43105:SF9">
    <property type="entry name" value="NADPH-FE(3+) OXIDOREDUCTASE SUBUNIT ALPHA"/>
    <property type="match status" value="1"/>
</dbReference>
<dbReference type="Gene3D" id="2.40.40.20">
    <property type="match status" value="1"/>
</dbReference>
<dbReference type="Pfam" id="PF01568">
    <property type="entry name" value="Molydop_binding"/>
    <property type="match status" value="1"/>
</dbReference>
<dbReference type="RefSeq" id="WP_089220145.1">
    <property type="nucleotide sequence ID" value="NZ_FZOS01000015.1"/>
</dbReference>
<dbReference type="AlphaFoldDB" id="A0A239H4G5"/>
<sequence>MVAPVRTTCAYCGVGCGVLATAEGGRKVAIAGDPAHPANRGRLCSKGTHLGETMGLEGRLLHPMLGDDRIGWDGALDLIATRFGEAIAEHGPDSVAFYVSGQILIEDYYVANKLMKGFIGSANIDTNSRLCMSSAVAAHNRAFGEDAVPACYDDLDEADLILLVGSNTAWCHPVIWQRIEAAREKRGTKLVVIDPRRTETAERADLHLAIRPGSDVALFNGALAFARQAGLVDRDYLDRNVAVLPGFWDGLGADVAGICDVAQADLDRFHELIAQYPRMVTLFSMGVNQSVQGTDKANAIINLHLATGRIGMPGAAPFSITGQPNAMGGREVGGLASTLAAHMDFAADNVDRVARFWRSDRVAAKPGLKAVDLFDAVGDGRIKALWIMGTNPAVSMPDAGKVRAALAACPFVVVSDVIADTDTARFAHLRLPAAAWGEKDGTVTNSERRISRQRGFLPLPGETRPDWWAMAEVGKRMGYADAFAWPNTAAIFREHAALTAFENDGVRKLDIGRFAAIDDADYDAFEPFQWGGARLFGDGRYATPDGRARLVAVAQKPIDAQPMILNTGRYRDQWHTMTRTGLSPRLSQHRREPLVEMHPEDAGAAGLAAGDLARVATGQGESIFRVSLNDGQRRGEIFAPIHWTDRTSAGGRTGLLPGQGVDPVSGQPGFKLTPAGIARIAPEWRGFLILNGGHGIEPDCLWWTRVTVAGGVLIEVAGEGDMAAVEELLPPGERIEAFDAVRATRRIAVLRDGKLAGALFMTRNGQLPDRDWLIAQLTEAETASAPALLAGRPAVPQADRGPIVCVCFDVGTRTILTAIAEQQLTTVEAVGTALRAGSNCGSCRPAIARILKEGEAQNVAA</sequence>
<protein>
    <submittedName>
        <fullName evidence="12">Assimilatory nitrate reductase (NADH) alpha subunit apoprotein</fullName>
    </submittedName>
</protein>
<dbReference type="InterPro" id="IPR006656">
    <property type="entry name" value="Mopterin_OxRdtase"/>
</dbReference>
<dbReference type="InterPro" id="IPR009010">
    <property type="entry name" value="Asp_de-COase-like_dom_sf"/>
</dbReference>
<dbReference type="SUPFAM" id="SSF50692">
    <property type="entry name" value="ADC-like"/>
    <property type="match status" value="1"/>
</dbReference>
<evidence type="ECO:0000256" key="1">
    <source>
        <dbReference type="ARBA" id="ARBA00001942"/>
    </source>
</evidence>
<dbReference type="InterPro" id="IPR050123">
    <property type="entry name" value="Prok_molybdopt-oxidoreductase"/>
</dbReference>
<evidence type="ECO:0000256" key="9">
    <source>
        <dbReference type="ARBA" id="ARBA00023014"/>
    </source>
</evidence>
<keyword evidence="6" id="KW-0479">Metal-binding</keyword>
<dbReference type="GO" id="GO:0045333">
    <property type="term" value="P:cellular respiration"/>
    <property type="evidence" value="ECO:0007669"/>
    <property type="project" value="UniProtKB-ARBA"/>
</dbReference>
<feature type="domain" description="4Fe-4S Mo/W bis-MGD-type" evidence="11">
    <location>
        <begin position="2"/>
        <end position="58"/>
    </location>
</feature>
<dbReference type="SMART" id="SM00926">
    <property type="entry name" value="Molybdop_Fe4S4"/>
    <property type="match status" value="1"/>
</dbReference>
<evidence type="ECO:0000256" key="5">
    <source>
        <dbReference type="ARBA" id="ARBA00022505"/>
    </source>
</evidence>
<dbReference type="InterPro" id="IPR041957">
    <property type="entry name" value="CT_Nitrate-R-NapA-like"/>
</dbReference>
<keyword evidence="13" id="KW-1185">Reference proteome</keyword>
<dbReference type="Pfam" id="PF04879">
    <property type="entry name" value="Molybdop_Fe4S4"/>
    <property type="match status" value="1"/>
</dbReference>
<dbReference type="Pfam" id="PF00384">
    <property type="entry name" value="Molybdopterin"/>
    <property type="match status" value="1"/>
</dbReference>
<dbReference type="GO" id="GO:0046872">
    <property type="term" value="F:metal ion binding"/>
    <property type="evidence" value="ECO:0007669"/>
    <property type="project" value="UniProtKB-KW"/>
</dbReference>
<dbReference type="InterPro" id="IPR006963">
    <property type="entry name" value="Mopterin_OxRdtase_4Fe-4S_dom"/>
</dbReference>
<dbReference type="GO" id="GO:0016491">
    <property type="term" value="F:oxidoreductase activity"/>
    <property type="evidence" value="ECO:0007669"/>
    <property type="project" value="UniProtKB-KW"/>
</dbReference>
<evidence type="ECO:0000256" key="3">
    <source>
        <dbReference type="ARBA" id="ARBA00008747"/>
    </source>
</evidence>
<dbReference type="Pfam" id="PF04324">
    <property type="entry name" value="Fer2_BFD"/>
    <property type="match status" value="1"/>
</dbReference>
<dbReference type="EMBL" id="FZOS01000015">
    <property type="protein sequence ID" value="SNS76081.1"/>
    <property type="molecule type" value="Genomic_DNA"/>
</dbReference>
<evidence type="ECO:0000256" key="7">
    <source>
        <dbReference type="ARBA" id="ARBA00023002"/>
    </source>
</evidence>
<dbReference type="CDD" id="cd02754">
    <property type="entry name" value="MopB_Nitrate-R-NapA-like"/>
    <property type="match status" value="1"/>
</dbReference>
<keyword evidence="8" id="KW-0408">Iron</keyword>
<comment type="cofactor">
    <cofactor evidence="2">
        <name>[4Fe-4S] cluster</name>
        <dbReference type="ChEBI" id="CHEBI:49883"/>
    </cofactor>
</comment>
<dbReference type="SUPFAM" id="SSF53706">
    <property type="entry name" value="Formate dehydrogenase/DMSO reductase, domains 1-3"/>
    <property type="match status" value="1"/>
</dbReference>
<dbReference type="Gene3D" id="3.40.228.10">
    <property type="entry name" value="Dimethylsulfoxide Reductase, domain 2"/>
    <property type="match status" value="1"/>
</dbReference>
<keyword evidence="5" id="KW-0500">Molybdenum</keyword>
<dbReference type="PROSITE" id="PS51669">
    <property type="entry name" value="4FE4S_MOW_BIS_MGD"/>
    <property type="match status" value="1"/>
</dbReference>
<dbReference type="Gene3D" id="3.40.50.740">
    <property type="match status" value="1"/>
</dbReference>
<gene>
    <name evidence="12" type="ORF">SAMN06295912_11517</name>
</gene>
<evidence type="ECO:0000256" key="10">
    <source>
        <dbReference type="ARBA" id="ARBA00023063"/>
    </source>
</evidence>
<keyword evidence="10" id="KW-0534">Nitrate assimilation</keyword>
<comment type="cofactor">
    <cofactor evidence="1">
        <name>Mo-bis(molybdopterin guanine dinucleotide)</name>
        <dbReference type="ChEBI" id="CHEBI:60539"/>
    </cofactor>
</comment>
<dbReference type="GO" id="GO:0051539">
    <property type="term" value="F:4 iron, 4 sulfur cluster binding"/>
    <property type="evidence" value="ECO:0007669"/>
    <property type="project" value="UniProtKB-KW"/>
</dbReference>
<dbReference type="GO" id="GO:1990204">
    <property type="term" value="C:oxidoreductase complex"/>
    <property type="evidence" value="ECO:0007669"/>
    <property type="project" value="UniProtKB-ARBA"/>
</dbReference>